<evidence type="ECO:0000256" key="2">
    <source>
        <dbReference type="RuleBase" id="RU361185"/>
    </source>
</evidence>
<dbReference type="InterPro" id="IPR017853">
    <property type="entry name" value="GH"/>
</dbReference>
<keyword evidence="2" id="KW-0378">Hydrolase</keyword>
<evidence type="ECO:0000259" key="5">
    <source>
        <dbReference type="Pfam" id="PF21365"/>
    </source>
</evidence>
<reference evidence="6 7" key="1">
    <citation type="submission" date="2020-01" db="EMBL/GenBank/DDBJ databases">
        <authorList>
            <person name="Chen J."/>
            <person name="Zhu S."/>
            <person name="Yang J."/>
        </authorList>
    </citation>
    <scope>NUCLEOTIDE SEQUENCE [LARGE SCALE GENOMIC DNA]</scope>
    <source>
        <strain evidence="6 7">345S023</strain>
    </source>
</reference>
<dbReference type="InterPro" id="IPR011013">
    <property type="entry name" value="Gal_mutarotase_sf_dom"/>
</dbReference>
<evidence type="ECO:0000313" key="6">
    <source>
        <dbReference type="EMBL" id="NDV92597.1"/>
    </source>
</evidence>
<dbReference type="CDD" id="cd14752">
    <property type="entry name" value="GH31_N"/>
    <property type="match status" value="1"/>
</dbReference>
<dbReference type="SUPFAM" id="SSF51011">
    <property type="entry name" value="Glycosyl hydrolase domain"/>
    <property type="match status" value="1"/>
</dbReference>
<dbReference type="InterPro" id="IPR025887">
    <property type="entry name" value="Glyco_hydro_31_N_dom"/>
</dbReference>
<dbReference type="GO" id="GO:0005975">
    <property type="term" value="P:carbohydrate metabolic process"/>
    <property type="evidence" value="ECO:0007669"/>
    <property type="project" value="InterPro"/>
</dbReference>
<dbReference type="InterPro" id="IPR048395">
    <property type="entry name" value="Glyco_hydro_31_C"/>
</dbReference>
<dbReference type="CDD" id="cd06593">
    <property type="entry name" value="GH31_xylosidase_YicI"/>
    <property type="match status" value="1"/>
</dbReference>
<dbReference type="PANTHER" id="PTHR43863:SF2">
    <property type="entry name" value="MALTASE-GLUCOAMYLASE"/>
    <property type="match status" value="1"/>
</dbReference>
<organism evidence="6 7">
    <name type="scientific">Alteromonas profundi</name>
    <dbReference type="NCBI Taxonomy" id="2696062"/>
    <lineage>
        <taxon>Bacteria</taxon>
        <taxon>Pseudomonadati</taxon>
        <taxon>Pseudomonadota</taxon>
        <taxon>Gammaproteobacteria</taxon>
        <taxon>Alteromonadales</taxon>
        <taxon>Alteromonadaceae</taxon>
        <taxon>Alteromonas/Salinimonas group</taxon>
        <taxon>Alteromonas</taxon>
    </lineage>
</organism>
<dbReference type="Pfam" id="PF21365">
    <property type="entry name" value="Glyco_hydro_31_3rd"/>
    <property type="match status" value="1"/>
</dbReference>
<evidence type="ECO:0000259" key="4">
    <source>
        <dbReference type="Pfam" id="PF13802"/>
    </source>
</evidence>
<dbReference type="InterPro" id="IPR051816">
    <property type="entry name" value="Glycosyl_Hydrolase_31"/>
</dbReference>
<comment type="similarity">
    <text evidence="1 2">Belongs to the glycosyl hydrolase 31 family.</text>
</comment>
<dbReference type="InterPro" id="IPR000322">
    <property type="entry name" value="Glyco_hydro_31_TIM"/>
</dbReference>
<protein>
    <submittedName>
        <fullName evidence="6">Alpha-xylosidase</fullName>
    </submittedName>
</protein>
<dbReference type="GO" id="GO:0004553">
    <property type="term" value="F:hydrolase activity, hydrolyzing O-glycosyl compounds"/>
    <property type="evidence" value="ECO:0007669"/>
    <property type="project" value="InterPro"/>
</dbReference>
<dbReference type="EMBL" id="JAAAWN010000025">
    <property type="protein sequence ID" value="NDV92597.1"/>
    <property type="molecule type" value="Genomic_DNA"/>
</dbReference>
<feature type="domain" description="Glycoside hydrolase family 31 TIM barrel" evidence="3">
    <location>
        <begin position="250"/>
        <end position="571"/>
    </location>
</feature>
<evidence type="ECO:0000313" key="7">
    <source>
        <dbReference type="Proteomes" id="UP000470213"/>
    </source>
</evidence>
<dbReference type="RefSeq" id="WP_163087460.1">
    <property type="nucleotide sequence ID" value="NZ_JAAAWN010000025.1"/>
</dbReference>
<dbReference type="SUPFAM" id="SSF51445">
    <property type="entry name" value="(Trans)glycosidases"/>
    <property type="match status" value="1"/>
</dbReference>
<evidence type="ECO:0000259" key="3">
    <source>
        <dbReference type="Pfam" id="PF01055"/>
    </source>
</evidence>
<comment type="caution">
    <text evidence="6">The sequence shown here is derived from an EMBL/GenBank/DDBJ whole genome shotgun (WGS) entry which is preliminary data.</text>
</comment>
<feature type="domain" description="Glycoside hydrolase family 31 N-terminal" evidence="4">
    <location>
        <begin position="77"/>
        <end position="203"/>
    </location>
</feature>
<dbReference type="AlphaFoldDB" id="A0A7X5RM52"/>
<feature type="domain" description="Glycosyl hydrolase family 31 C-terminal" evidence="5">
    <location>
        <begin position="582"/>
        <end position="665"/>
    </location>
</feature>
<keyword evidence="7" id="KW-1185">Reference proteome</keyword>
<evidence type="ECO:0000256" key="1">
    <source>
        <dbReference type="ARBA" id="ARBA00007806"/>
    </source>
</evidence>
<sequence length="688" mass="77620">MGNAFSVIEPNWNDIEAAEITKQPFLANDTTLIVPTQYGELRLSISAFGMRIQAGESNDDVFGMLCTPCENEVLSLKGDKAHSTLVGGDYRLELYASPLHFKLYKNDILVQQSATDGHFVRQHRLPPFAKTDNGWLVSLELGYDEAVYGLGEKWGKLDKRGQLVRSYNHDALGVNAEKSYKNTPYAWSPEGWNLFVHTPAPVTHGVGYALWSQRAYVCLVEDAALDMFIYHQDSPAQSIHTYSQLTGFAPTPPTWSLGVILSKAYYKDAEELLAVAREVREKNMPCDVITLDGRAWQDTDTRFAFEWDPTRYADPQPVIDELKSLGFKICVWEYPMISVKNPLYQKAADKGWLIKDKRTGEAYRYEWDLSPFGEVLTPLPDSGILDFTHPEAYEFWKTSHKPLFELGVDMIKADFGEQLEDDNMVSYSGDTGNRLHNVYSMLYNRCVYEAAEKYCKTGPFLFSRSAWTGSQRYPSQWGGDPQADWHGLAASIRGSLSWGMSGGPFFATDIGGFYKDTRDAELYVRWAQASVFSAHMRLHGIGPREPWSYGDEASQAVFDALKLRYRLIPYLKQTAEKASKTGLPVQRAMALAFPEQPVCHSFEQQFMCGDDLLVVPCVVPGGKIKYYLPEGEWVRLGSEETVTGGQYKEETLALDEVAVFIQKGKQIVMGPDVQHTDMNMTNTHFWPA</sequence>
<dbReference type="PANTHER" id="PTHR43863">
    <property type="entry name" value="HYDROLASE, PUTATIVE (AFU_ORTHOLOGUE AFUA_1G03140)-RELATED"/>
    <property type="match status" value="1"/>
</dbReference>
<accession>A0A7X5RM52</accession>
<dbReference type="Pfam" id="PF01055">
    <property type="entry name" value="Glyco_hydro_31_2nd"/>
    <property type="match status" value="1"/>
</dbReference>
<dbReference type="Proteomes" id="UP000470213">
    <property type="component" value="Unassembled WGS sequence"/>
</dbReference>
<dbReference type="Gene3D" id="2.60.40.1180">
    <property type="entry name" value="Golgi alpha-mannosidase II"/>
    <property type="match status" value="1"/>
</dbReference>
<gene>
    <name evidence="6" type="ORF">GTH32_15590</name>
</gene>
<dbReference type="GO" id="GO:0030246">
    <property type="term" value="F:carbohydrate binding"/>
    <property type="evidence" value="ECO:0007669"/>
    <property type="project" value="InterPro"/>
</dbReference>
<name>A0A7X5RM52_9ALTE</name>
<keyword evidence="2" id="KW-0326">Glycosidase</keyword>
<dbReference type="InterPro" id="IPR013780">
    <property type="entry name" value="Glyco_hydro_b"/>
</dbReference>
<dbReference type="Gene3D" id="2.60.40.1760">
    <property type="entry name" value="glycosyl hydrolase (family 31)"/>
    <property type="match status" value="1"/>
</dbReference>
<dbReference type="Pfam" id="PF13802">
    <property type="entry name" value="Gal_mutarotas_2"/>
    <property type="match status" value="1"/>
</dbReference>
<dbReference type="Gene3D" id="3.20.20.80">
    <property type="entry name" value="Glycosidases"/>
    <property type="match status" value="1"/>
</dbReference>
<proteinExistence type="inferred from homology"/>
<dbReference type="SUPFAM" id="SSF74650">
    <property type="entry name" value="Galactose mutarotase-like"/>
    <property type="match status" value="1"/>
</dbReference>